<organism evidence="2 3">
    <name type="scientific">Cryptococcus gattii EJB2</name>
    <dbReference type="NCBI Taxonomy" id="1296103"/>
    <lineage>
        <taxon>Eukaryota</taxon>
        <taxon>Fungi</taxon>
        <taxon>Dikarya</taxon>
        <taxon>Basidiomycota</taxon>
        <taxon>Agaricomycotina</taxon>
        <taxon>Tremellomycetes</taxon>
        <taxon>Tremellales</taxon>
        <taxon>Cryptococcaceae</taxon>
        <taxon>Cryptococcus</taxon>
        <taxon>Cryptococcus gattii species complex</taxon>
    </lineage>
</organism>
<dbReference type="EMBL" id="KN848588">
    <property type="protein sequence ID" value="KIR81668.1"/>
    <property type="molecule type" value="Genomic_DNA"/>
</dbReference>
<dbReference type="Proteomes" id="UP000054272">
    <property type="component" value="Unassembled WGS sequence"/>
</dbReference>
<evidence type="ECO:0000313" key="3">
    <source>
        <dbReference type="Proteomes" id="UP000054272"/>
    </source>
</evidence>
<evidence type="ECO:0000259" key="1">
    <source>
        <dbReference type="Pfam" id="PF13391"/>
    </source>
</evidence>
<dbReference type="InterPro" id="IPR003615">
    <property type="entry name" value="HNH_nuc"/>
</dbReference>
<sequence length="273" mass="30900">MPTTSYELAVDTWTNTDSIEITSTSNSRIASFPLSFIQTGGDNTWRYVLRVVDQLVEKDSDQLGVIINTHGVAVNLDDAPSSGLYYYEQTRKSILFQSPQTHLGTSLSFPEDQSILPAFDRSTRRAVSLHDRTPRGQVLTKYVSSATHNFPYLLSRFRMGVVARDSTCLVTDVMYSYCTACHIVPLSRPDVSATGTSWEHPRQFPEYQHTQALLILRKVYQLILGINRDPPLYKTSAGLLLRDDLHHAYDRLEWSLYYDVSSDGGRKVTRVPN</sequence>
<name>A0ABR5C1P8_9TREE</name>
<reference evidence="2 3" key="1">
    <citation type="submission" date="2015-01" db="EMBL/GenBank/DDBJ databases">
        <title>The Genome Sequence of Cryptococcus gattii EJB2.</title>
        <authorList>
            <consortium name="The Broad Institute Genomics Platform"/>
            <person name="Cuomo C."/>
            <person name="Litvintseva A."/>
            <person name="Chen Y."/>
            <person name="Heitman J."/>
            <person name="Sun S."/>
            <person name="Springer D."/>
            <person name="Dromer F."/>
            <person name="Young S."/>
            <person name="Zeng Q."/>
            <person name="Gargeya S."/>
            <person name="Abouelleil A."/>
            <person name="Alvarado L."/>
            <person name="Chapman S.B."/>
            <person name="Gainer-Dewar J."/>
            <person name="Goldberg J."/>
            <person name="Griggs A."/>
            <person name="Gujja S."/>
            <person name="Hansen M."/>
            <person name="Howarth C."/>
            <person name="Imamovic A."/>
            <person name="Larimer J."/>
            <person name="Murphy C."/>
            <person name="Naylor J."/>
            <person name="Pearson M."/>
            <person name="Priest M."/>
            <person name="Roberts A."/>
            <person name="Saif S."/>
            <person name="Shea T."/>
            <person name="Sykes S."/>
            <person name="Wortman J."/>
            <person name="Nusbaum C."/>
            <person name="Birren B."/>
        </authorList>
    </citation>
    <scope>NUCLEOTIDE SEQUENCE [LARGE SCALE GENOMIC DNA]</scope>
    <source>
        <strain evidence="2 3">EJB2</strain>
    </source>
</reference>
<proteinExistence type="predicted"/>
<gene>
    <name evidence="2" type="ORF">I306_01256</name>
</gene>
<evidence type="ECO:0000313" key="2">
    <source>
        <dbReference type="EMBL" id="KIR81668.1"/>
    </source>
</evidence>
<accession>A0ABR5C1P8</accession>
<dbReference type="Pfam" id="PF13391">
    <property type="entry name" value="HNH_2"/>
    <property type="match status" value="1"/>
</dbReference>
<protein>
    <recommendedName>
        <fullName evidence="1">HNH nuclease domain-containing protein</fullName>
    </recommendedName>
</protein>
<keyword evidence="3" id="KW-1185">Reference proteome</keyword>
<feature type="domain" description="HNH nuclease" evidence="1">
    <location>
        <begin position="168"/>
        <end position="255"/>
    </location>
</feature>